<evidence type="ECO:0000313" key="2">
    <source>
        <dbReference type="Proteomes" id="UP000261082"/>
    </source>
</evidence>
<sequence length="73" mass="8789">MKEAISSYSFCCGEFTNNIRSANHQNYVTYRNNVLFYDFFKKFTLKQDFLVFLFAEEKVCIKFATALRYWPMV</sequence>
<reference evidence="1 2" key="1">
    <citation type="journal article" date="2007" name="Int. J. Syst. Evol. Microbiol.">
        <title>Marixanthomonas ophiurae gen. nov., sp. nov., a marine bacterium of the family Flavobacteriaceae isolated from a deep-sea brittle star.</title>
        <authorList>
            <person name="Romanenko L.A."/>
            <person name="Uchino M."/>
            <person name="Frolova G.M."/>
            <person name="Mikhailov V.V."/>
        </authorList>
    </citation>
    <scope>NUCLEOTIDE SEQUENCE [LARGE SCALE GENOMIC DNA]</scope>
    <source>
        <strain evidence="1 2">KMM 3046</strain>
    </source>
</reference>
<protein>
    <submittedName>
        <fullName evidence="1">Uncharacterized protein</fullName>
    </submittedName>
</protein>
<dbReference type="EMBL" id="QVID01000001">
    <property type="protein sequence ID" value="RFN59566.1"/>
    <property type="molecule type" value="Genomic_DNA"/>
</dbReference>
<keyword evidence="2" id="KW-1185">Reference proteome</keyword>
<evidence type="ECO:0000313" key="1">
    <source>
        <dbReference type="EMBL" id="RFN59566.1"/>
    </source>
</evidence>
<accession>A0A3E1QBS5</accession>
<comment type="caution">
    <text evidence="1">The sequence shown here is derived from an EMBL/GenBank/DDBJ whole genome shotgun (WGS) entry which is preliminary data.</text>
</comment>
<proteinExistence type="predicted"/>
<name>A0A3E1QBS5_9FLAO</name>
<dbReference type="AlphaFoldDB" id="A0A3E1QBS5"/>
<gene>
    <name evidence="1" type="ORF">DZ858_05760</name>
</gene>
<dbReference type="Proteomes" id="UP000261082">
    <property type="component" value="Unassembled WGS sequence"/>
</dbReference>
<organism evidence="1 2">
    <name type="scientific">Marixanthomonas ophiurae</name>
    <dbReference type="NCBI Taxonomy" id="387659"/>
    <lineage>
        <taxon>Bacteria</taxon>
        <taxon>Pseudomonadati</taxon>
        <taxon>Bacteroidota</taxon>
        <taxon>Flavobacteriia</taxon>
        <taxon>Flavobacteriales</taxon>
        <taxon>Flavobacteriaceae</taxon>
        <taxon>Marixanthomonas</taxon>
    </lineage>
</organism>